<feature type="compositionally biased region" description="Basic and acidic residues" evidence="1">
    <location>
        <begin position="594"/>
        <end position="605"/>
    </location>
</feature>
<organism evidence="2 3">
    <name type="scientific">Exophiala mesophila</name>
    <name type="common">Black yeast-like fungus</name>
    <dbReference type="NCBI Taxonomy" id="212818"/>
    <lineage>
        <taxon>Eukaryota</taxon>
        <taxon>Fungi</taxon>
        <taxon>Dikarya</taxon>
        <taxon>Ascomycota</taxon>
        <taxon>Pezizomycotina</taxon>
        <taxon>Eurotiomycetes</taxon>
        <taxon>Chaetothyriomycetidae</taxon>
        <taxon>Chaetothyriales</taxon>
        <taxon>Herpotrichiellaceae</taxon>
        <taxon>Exophiala</taxon>
    </lineage>
</organism>
<feature type="compositionally biased region" description="Polar residues" evidence="1">
    <location>
        <begin position="392"/>
        <end position="407"/>
    </location>
</feature>
<feature type="compositionally biased region" description="Polar residues" evidence="1">
    <location>
        <begin position="345"/>
        <end position="363"/>
    </location>
</feature>
<feature type="compositionally biased region" description="Polar residues" evidence="1">
    <location>
        <begin position="664"/>
        <end position="674"/>
    </location>
</feature>
<feature type="compositionally biased region" description="Basic and acidic residues" evidence="1">
    <location>
        <begin position="642"/>
        <end position="662"/>
    </location>
</feature>
<dbReference type="VEuPathDB" id="FungiDB:PV10_05746"/>
<sequence>MLYLPSARRFILPSLVCLIILTLVHLIIQQLAPSRQSLVRAAQRTQIFGTYIPSQQDHVFFDQNNPAYLSSHPPFQRTEEQDASTTFPPIHPRLVNLLQCPAGALNPTTFHLRLPNPILNISMIPPSTPSHDPTLRFFNPAIIPLPHWSGKTTYVLVTRLVTAGHHQESHICLADICSPPSRKGQSQRLPADVRICTDDDLAILGSQGGMRCTTPPRKINIPSTPAHSCSGAWLAFPDIPGFHDPRVFWSGKGEPLILINSASQYGCVGLWIIDLRPLFPELEDLLKREGRSVLDSSRAISYGSLTEITRNPSGSRSPVEKNWLLWFPNREDAYVQFDLLGGGNSPLSRDTSGGSSDKNTTRTVNDERRNGPKGPKRQTHGGRTFAKLIGNGYTTPNLTSPHEQSCFDTDFEHHPPGTHKPSIHPISSSSSSKANHTHDSLGQKGHWHQGSNSLRLILCTRAEARQGECDEDDDDNNNNNNEANNRDHNTHNSTTSKSITPSLSVHFAIINRKFSNLMDLPLRYERYIMVWEGKAPFRILGVSRWPLVWRDEWVRPWSFDENFEDVDGRGRHGFERNGSMRGRRDEEEEEEGGNSEKQDTLRDSDSDLDSEYAYASFTYTPSLAWSWMPHSSGTAFEKGRRHQDQDRDQDQDQDHDHDHDQDQESYNTHHTNQFHPEDDALYLSRLGTGYLGDDVLVGVGLDDVKQGFVRIKVDDLISCLRLCPGIKKKWG</sequence>
<dbReference type="OrthoDB" id="10262656at2759"/>
<feature type="compositionally biased region" description="Basic and acidic residues" evidence="1">
    <location>
        <begin position="566"/>
        <end position="575"/>
    </location>
</feature>
<dbReference type="EMBL" id="NAJM01000039">
    <property type="protein sequence ID" value="RVX68318.1"/>
    <property type="molecule type" value="Genomic_DNA"/>
</dbReference>
<comment type="caution">
    <text evidence="2">The sequence shown here is derived from an EMBL/GenBank/DDBJ whole genome shotgun (WGS) entry which is preliminary data.</text>
</comment>
<name>A0A438MX40_EXOME</name>
<gene>
    <name evidence="2" type="ORF">B0A52_07321</name>
</gene>
<dbReference type="Proteomes" id="UP000288859">
    <property type="component" value="Unassembled WGS sequence"/>
</dbReference>
<dbReference type="AlphaFoldDB" id="A0A438MX40"/>
<proteinExistence type="predicted"/>
<feature type="region of interest" description="Disordered" evidence="1">
    <location>
        <begin position="468"/>
        <end position="498"/>
    </location>
</feature>
<evidence type="ECO:0000313" key="3">
    <source>
        <dbReference type="Proteomes" id="UP000288859"/>
    </source>
</evidence>
<feature type="region of interest" description="Disordered" evidence="1">
    <location>
        <begin position="566"/>
        <end position="605"/>
    </location>
</feature>
<reference evidence="2 3" key="1">
    <citation type="submission" date="2017-03" db="EMBL/GenBank/DDBJ databases">
        <title>Genomes of endolithic fungi from Antarctica.</title>
        <authorList>
            <person name="Coleine C."/>
            <person name="Masonjones S."/>
            <person name="Stajich J.E."/>
        </authorList>
    </citation>
    <scope>NUCLEOTIDE SEQUENCE [LARGE SCALE GENOMIC DNA]</scope>
    <source>
        <strain evidence="2 3">CCFEE 6314</strain>
    </source>
</reference>
<evidence type="ECO:0000256" key="1">
    <source>
        <dbReference type="SAM" id="MobiDB-lite"/>
    </source>
</evidence>
<feature type="region of interest" description="Disordered" evidence="1">
    <location>
        <begin position="634"/>
        <end position="674"/>
    </location>
</feature>
<accession>A0A438MX40</accession>
<protein>
    <submittedName>
        <fullName evidence="2">Uncharacterized protein</fullName>
    </submittedName>
</protein>
<evidence type="ECO:0000313" key="2">
    <source>
        <dbReference type="EMBL" id="RVX68318.1"/>
    </source>
</evidence>
<feature type="compositionally biased region" description="Low complexity" evidence="1">
    <location>
        <begin position="419"/>
        <end position="433"/>
    </location>
</feature>
<feature type="region of interest" description="Disordered" evidence="1">
    <location>
        <begin position="345"/>
        <end position="449"/>
    </location>
</feature>